<feature type="transmembrane region" description="Helical" evidence="1">
    <location>
        <begin position="38"/>
        <end position="56"/>
    </location>
</feature>
<dbReference type="AlphaFoldDB" id="A0A812J8K1"/>
<accession>A0A812J8K1</accession>
<keyword evidence="1" id="KW-0472">Membrane</keyword>
<dbReference type="EMBL" id="CAJNDS010000385">
    <property type="protein sequence ID" value="CAE7200311.1"/>
    <property type="molecule type" value="Genomic_DNA"/>
</dbReference>
<organism evidence="2 3">
    <name type="scientific">Symbiodinium natans</name>
    <dbReference type="NCBI Taxonomy" id="878477"/>
    <lineage>
        <taxon>Eukaryota</taxon>
        <taxon>Sar</taxon>
        <taxon>Alveolata</taxon>
        <taxon>Dinophyceae</taxon>
        <taxon>Suessiales</taxon>
        <taxon>Symbiodiniaceae</taxon>
        <taxon>Symbiodinium</taxon>
    </lineage>
</organism>
<evidence type="ECO:0000313" key="2">
    <source>
        <dbReference type="EMBL" id="CAE7200311.1"/>
    </source>
</evidence>
<keyword evidence="1" id="KW-0812">Transmembrane</keyword>
<reference evidence="2" key="1">
    <citation type="submission" date="2021-02" db="EMBL/GenBank/DDBJ databases">
        <authorList>
            <person name="Dougan E. K."/>
            <person name="Rhodes N."/>
            <person name="Thang M."/>
            <person name="Chan C."/>
        </authorList>
    </citation>
    <scope>NUCLEOTIDE SEQUENCE</scope>
</reference>
<feature type="transmembrane region" description="Helical" evidence="1">
    <location>
        <begin position="158"/>
        <end position="177"/>
    </location>
</feature>
<feature type="transmembrane region" description="Helical" evidence="1">
    <location>
        <begin position="68"/>
        <end position="89"/>
    </location>
</feature>
<evidence type="ECO:0000256" key="1">
    <source>
        <dbReference type="SAM" id="Phobius"/>
    </source>
</evidence>
<evidence type="ECO:0000313" key="3">
    <source>
        <dbReference type="Proteomes" id="UP000604046"/>
    </source>
</evidence>
<keyword evidence="3" id="KW-1185">Reference proteome</keyword>
<dbReference type="PROSITE" id="PS51257">
    <property type="entry name" value="PROKAR_LIPOPROTEIN"/>
    <property type="match status" value="1"/>
</dbReference>
<feature type="transmembrane region" description="Helical" evidence="1">
    <location>
        <begin position="101"/>
        <end position="121"/>
    </location>
</feature>
<feature type="transmembrane region" description="Helical" evidence="1">
    <location>
        <begin position="127"/>
        <end position="146"/>
    </location>
</feature>
<name>A0A812J8K1_9DINO</name>
<comment type="caution">
    <text evidence="2">The sequence shown here is derived from an EMBL/GenBank/DDBJ whole genome shotgun (WGS) entry which is preliminary data.</text>
</comment>
<proteinExistence type="predicted"/>
<sequence>MECRLEIGHSLIVIPDPEHTPGAHQTTFSCLPVASDDFYLLFFFLGATGYACAGAVGQATAGDNWGTVVAKVLMVLSSGALLLDSCCALEKACQKKFLKRGFFGLCIGLLAGGLLAALLVWGSHFQVTMYFLAASALLCCVAWATVNWCVGPVSGENLFRSLFSFLTMGGALVVALLEPSCGYAGHPECYAKCPGAPSIHFLIWAVPTILNSLGMTFLQLCAPEPLAFPQLWRYRPTAGSGPSPQAVPPAPA</sequence>
<dbReference type="Proteomes" id="UP000604046">
    <property type="component" value="Unassembled WGS sequence"/>
</dbReference>
<keyword evidence="1" id="KW-1133">Transmembrane helix</keyword>
<protein>
    <submittedName>
        <fullName evidence="2">Uncharacterized protein</fullName>
    </submittedName>
</protein>
<dbReference type="OrthoDB" id="414457at2759"/>
<gene>
    <name evidence="2" type="ORF">SNAT2548_LOCUS5935</name>
</gene>